<keyword evidence="2" id="KW-0614">Plasmid</keyword>
<evidence type="ECO:0000256" key="1">
    <source>
        <dbReference type="SAM" id="SignalP"/>
    </source>
</evidence>
<evidence type="ECO:0000313" key="2">
    <source>
        <dbReference type="EMBL" id="QGY32107.1"/>
    </source>
</evidence>
<accession>A0A6B9GD29</accession>
<geneLocation type="plasmid" evidence="3">
    <name>pne1b</name>
</geneLocation>
<sequence length="172" mass="19934">MLKTINQYLVLSLLVMAFMSQASEINLYSVNTGSFVYHLTGNHGQYTENFENNFFSVERKLSEDSKYSILIGTMKNSFDDRCLAMGVRRDWKDWDNGWVFKGVYGYTGEFFFDAFKNCGDHGSYHDFKKATGIGFSPYIYHGFQYNFTSYFGIETGIIIPSVFVITVQWSFR</sequence>
<keyword evidence="1" id="KW-0732">Signal</keyword>
<proteinExistence type="predicted"/>
<dbReference type="Proteomes" id="UP000502005">
    <property type="component" value="Plasmid pNE1B"/>
</dbReference>
<gene>
    <name evidence="2" type="ORF">CUN67_24235</name>
</gene>
<dbReference type="EMBL" id="CP024770">
    <property type="protein sequence ID" value="QGY32107.1"/>
    <property type="molecule type" value="Genomic_DNA"/>
</dbReference>
<dbReference type="AlphaFoldDB" id="A0A6B9GD29"/>
<organism evidence="2 3">
    <name type="scientific">Pantoea cypripedii</name>
    <name type="common">Pectobacterium cypripedii</name>
    <name type="synonym">Erwinia cypripedii</name>
    <dbReference type="NCBI Taxonomy" id="55209"/>
    <lineage>
        <taxon>Bacteria</taxon>
        <taxon>Pseudomonadati</taxon>
        <taxon>Pseudomonadota</taxon>
        <taxon>Gammaproteobacteria</taxon>
        <taxon>Enterobacterales</taxon>
        <taxon>Erwiniaceae</taxon>
        <taxon>Pantoea</taxon>
    </lineage>
</organism>
<name>A0A6B9GD29_PANCY</name>
<protein>
    <submittedName>
        <fullName evidence="2">Uncharacterized protein</fullName>
    </submittedName>
</protein>
<evidence type="ECO:0000313" key="3">
    <source>
        <dbReference type="Proteomes" id="UP000502005"/>
    </source>
</evidence>
<feature type="chain" id="PRO_5025595462" evidence="1">
    <location>
        <begin position="23"/>
        <end position="172"/>
    </location>
</feature>
<reference evidence="2 3" key="1">
    <citation type="submission" date="2017-11" db="EMBL/GenBank/DDBJ databases">
        <title>Genome sequence of Pantoea cypripedii NE1.</title>
        <authorList>
            <person name="Nascimento F.X."/>
        </authorList>
    </citation>
    <scope>NUCLEOTIDE SEQUENCE [LARGE SCALE GENOMIC DNA]</scope>
    <source>
        <strain evidence="2 3">NE1</strain>
        <plasmid evidence="3">pne1b</plasmid>
    </source>
</reference>
<feature type="signal peptide" evidence="1">
    <location>
        <begin position="1"/>
        <end position="22"/>
    </location>
</feature>